<dbReference type="EMBL" id="JBEFKJ010000043">
    <property type="protein sequence ID" value="KAL2037236.1"/>
    <property type="molecule type" value="Genomic_DNA"/>
</dbReference>
<sequence length="420" mass="47001">MKHTKEEVEQRHLHMMKQLLHFKGEPKSTPSSSTFRYWSQSQDLEGTIARSKARQQRPTTPSTDTTNISRSRYLKNRKSKPAAGLPSVSRHMMHDTTDDEPDDEGRVDVGVGVYSPKAAGIDGPGLPVEHSQQDQMYQNRKLQSFSVVEGGLRLEEESQDGPAKQAPIDWDSFYSNSSETVPRDSFLATPSTDWSTFSDNCPITSTVVKPVPRDSYLSGPSADWATYSNDCPINSNVSVAQSPVELMASPPVSLGSSAQAWPSFSAVDEVFELGDMPREDLPLVLWSYPGRSSSKKKVKGYVNKLRHRYLVEYKGDEDPIDTPTLIFDCPREIVLTQPSPPPTAAGPSAENVSQGMLAVPPKLYKKKQREQQVIENFLKMETLRAKRLSMVSTAERASVTRWESIHQGVQQRFDTYLDQF</sequence>
<proteinExistence type="predicted"/>
<feature type="compositionally biased region" description="Polar residues" evidence="1">
    <location>
        <begin position="56"/>
        <end position="70"/>
    </location>
</feature>
<organism evidence="2 3">
    <name type="scientific">Stereocaulon virgatum</name>
    <dbReference type="NCBI Taxonomy" id="373712"/>
    <lineage>
        <taxon>Eukaryota</taxon>
        <taxon>Fungi</taxon>
        <taxon>Dikarya</taxon>
        <taxon>Ascomycota</taxon>
        <taxon>Pezizomycotina</taxon>
        <taxon>Lecanoromycetes</taxon>
        <taxon>OSLEUM clade</taxon>
        <taxon>Lecanoromycetidae</taxon>
        <taxon>Lecanorales</taxon>
        <taxon>Lecanorineae</taxon>
        <taxon>Stereocaulaceae</taxon>
        <taxon>Stereocaulon</taxon>
    </lineage>
</organism>
<evidence type="ECO:0000313" key="3">
    <source>
        <dbReference type="Proteomes" id="UP001590950"/>
    </source>
</evidence>
<evidence type="ECO:0000256" key="1">
    <source>
        <dbReference type="SAM" id="MobiDB-lite"/>
    </source>
</evidence>
<evidence type="ECO:0000313" key="2">
    <source>
        <dbReference type="EMBL" id="KAL2037236.1"/>
    </source>
</evidence>
<name>A0ABR3ZX27_9LECA</name>
<feature type="compositionally biased region" description="Basic and acidic residues" evidence="1">
    <location>
        <begin position="1"/>
        <end position="12"/>
    </location>
</feature>
<dbReference type="Proteomes" id="UP001590950">
    <property type="component" value="Unassembled WGS sequence"/>
</dbReference>
<gene>
    <name evidence="2" type="ORF">N7G274_010099</name>
</gene>
<keyword evidence="3" id="KW-1185">Reference proteome</keyword>
<feature type="compositionally biased region" description="Polar residues" evidence="1">
    <location>
        <begin position="28"/>
        <end position="44"/>
    </location>
</feature>
<comment type="caution">
    <text evidence="2">The sequence shown here is derived from an EMBL/GenBank/DDBJ whole genome shotgun (WGS) entry which is preliminary data.</text>
</comment>
<accession>A0ABR3ZX27</accession>
<protein>
    <submittedName>
        <fullName evidence="2">Uncharacterized protein</fullName>
    </submittedName>
</protein>
<feature type="region of interest" description="Disordered" evidence="1">
    <location>
        <begin position="1"/>
        <end position="106"/>
    </location>
</feature>
<reference evidence="2 3" key="1">
    <citation type="submission" date="2024-09" db="EMBL/GenBank/DDBJ databases">
        <title>Rethinking Asexuality: The Enigmatic Case of Functional Sexual Genes in Lepraria (Stereocaulaceae).</title>
        <authorList>
            <person name="Doellman M."/>
            <person name="Sun Y."/>
            <person name="Barcenas-Pena A."/>
            <person name="Lumbsch H.T."/>
            <person name="Grewe F."/>
        </authorList>
    </citation>
    <scope>NUCLEOTIDE SEQUENCE [LARGE SCALE GENOMIC DNA]</scope>
    <source>
        <strain evidence="2 3">Mercado 3170</strain>
    </source>
</reference>